<dbReference type="InterPro" id="IPR013217">
    <property type="entry name" value="Methyltransf_12"/>
</dbReference>
<dbReference type="RefSeq" id="WP_173134953.1">
    <property type="nucleotide sequence ID" value="NZ_CBCSGW010000107.1"/>
</dbReference>
<dbReference type="SUPFAM" id="SSF53335">
    <property type="entry name" value="S-adenosyl-L-methionine-dependent methyltransferases"/>
    <property type="match status" value="1"/>
</dbReference>
<evidence type="ECO:0000259" key="1">
    <source>
        <dbReference type="Pfam" id="PF08242"/>
    </source>
</evidence>
<feature type="domain" description="Methyltransferase type 12" evidence="1">
    <location>
        <begin position="47"/>
        <end position="153"/>
    </location>
</feature>
<dbReference type="EMBL" id="JAAATY010000014">
    <property type="protein sequence ID" value="NRN67321.1"/>
    <property type="molecule type" value="Genomic_DNA"/>
</dbReference>
<comment type="caution">
    <text evidence="2">The sequence shown here is derived from an EMBL/GenBank/DDBJ whole genome shotgun (WGS) entry which is preliminary data.</text>
</comment>
<accession>A0ABX2F8S1</accession>
<evidence type="ECO:0000313" key="3">
    <source>
        <dbReference type="Proteomes" id="UP000763557"/>
    </source>
</evidence>
<dbReference type="PANTHER" id="PTHR43861">
    <property type="entry name" value="TRANS-ACONITATE 2-METHYLTRANSFERASE-RELATED"/>
    <property type="match status" value="1"/>
</dbReference>
<dbReference type="PANTHER" id="PTHR43861:SF1">
    <property type="entry name" value="TRANS-ACONITATE 2-METHYLTRANSFERASE"/>
    <property type="match status" value="1"/>
</dbReference>
<dbReference type="Pfam" id="PF08242">
    <property type="entry name" value="Methyltransf_12"/>
    <property type="match status" value="1"/>
</dbReference>
<proteinExistence type="predicted"/>
<evidence type="ECO:0000313" key="2">
    <source>
        <dbReference type="EMBL" id="NRN67321.1"/>
    </source>
</evidence>
<protein>
    <submittedName>
        <fullName evidence="2">Demethylrebeccamycin-D-glucose O-methyltransferase</fullName>
    </submittedName>
</protein>
<dbReference type="Proteomes" id="UP000763557">
    <property type="component" value="Unassembled WGS sequence"/>
</dbReference>
<name>A0ABX2F8S1_9PSEU</name>
<keyword evidence="3" id="KW-1185">Reference proteome</keyword>
<dbReference type="CDD" id="cd02440">
    <property type="entry name" value="AdoMet_MTases"/>
    <property type="match status" value="1"/>
</dbReference>
<dbReference type="Gene3D" id="3.40.50.150">
    <property type="entry name" value="Vaccinia Virus protein VP39"/>
    <property type="match status" value="1"/>
</dbReference>
<dbReference type="InterPro" id="IPR029063">
    <property type="entry name" value="SAM-dependent_MTases_sf"/>
</dbReference>
<organism evidence="2 3">
    <name type="scientific">Kibdelosporangium persicum</name>
    <dbReference type="NCBI Taxonomy" id="2698649"/>
    <lineage>
        <taxon>Bacteria</taxon>
        <taxon>Bacillati</taxon>
        <taxon>Actinomycetota</taxon>
        <taxon>Actinomycetes</taxon>
        <taxon>Pseudonocardiales</taxon>
        <taxon>Pseudonocardiaceae</taxon>
        <taxon>Kibdelosporangium</taxon>
    </lineage>
</organism>
<reference evidence="2 3" key="1">
    <citation type="submission" date="2020-01" db="EMBL/GenBank/DDBJ databases">
        <title>Kibdelosporangium persica a novel Actinomycetes from a hot desert in Iran.</title>
        <authorList>
            <person name="Safaei N."/>
            <person name="Zaburannyi N."/>
            <person name="Mueller R."/>
            <person name="Wink J."/>
        </authorList>
    </citation>
    <scope>NUCLEOTIDE SEQUENCE [LARGE SCALE GENOMIC DNA]</scope>
    <source>
        <strain evidence="2 3">4NS15</strain>
    </source>
</reference>
<gene>
    <name evidence="2" type="ORF">GC106_45570</name>
</gene>
<sequence length="293" mass="30975">MGVHTHDDFDWTTRLVDLRRRDSIAAEAYRGTADRLVGMLQPGSTVVDIGSGAGGMAAQLGLALRARGGGRLVLVDAVQELLDAATEHVRTVLSGPGATVTVDTVLGDAASDELANQLPAADLVWAAAVVHHLRDQQEGVNRLAGLLASGGWLALAEDGLGTQCLPWDLGVGAPGLTDRLIAARKAWFAQMRADIPGSVRLTVGWTRSLADAGLRDVTSFSYLIDHPAPVSEEVRTAVIGWLHHTAEVVTDLLAEDDRTALARLLDPADPAFVGARDDLFYLASTTVNLGRRG</sequence>